<dbReference type="AlphaFoldDB" id="A0AAD5QHZ2"/>
<sequence length="161" mass="17885">MSEELENVIAVISCAALGTLGILANGICSILLLQIKTYKTAFGYLTLFHSSANAVLISSYLFWVAPHILWNFRDLLIVNRTVGQITMIAQAASYLSILLLSYRAENVEEAQEMHRCLEHKNSHYNKATNPVTGESRLAANVAGLQEKHVHLLLQVFESRVS</sequence>
<proteinExistence type="predicted"/>
<dbReference type="InterPro" id="IPR019430">
    <property type="entry name" value="7TM_GPCR_serpentine_rcpt_Srx"/>
</dbReference>
<evidence type="ECO:0000259" key="2">
    <source>
        <dbReference type="Pfam" id="PF10328"/>
    </source>
</evidence>
<feature type="transmembrane region" description="Helical" evidence="1">
    <location>
        <begin position="6"/>
        <end position="33"/>
    </location>
</feature>
<protein>
    <recommendedName>
        <fullName evidence="2">7TM GPCR serpentine receptor class x (Srx) domain-containing protein</fullName>
    </recommendedName>
</protein>
<feature type="transmembrane region" description="Helical" evidence="1">
    <location>
        <begin position="85"/>
        <end position="104"/>
    </location>
</feature>
<organism evidence="3 4">
    <name type="scientific">Parelaphostrongylus tenuis</name>
    <name type="common">Meningeal worm</name>
    <dbReference type="NCBI Taxonomy" id="148309"/>
    <lineage>
        <taxon>Eukaryota</taxon>
        <taxon>Metazoa</taxon>
        <taxon>Ecdysozoa</taxon>
        <taxon>Nematoda</taxon>
        <taxon>Chromadorea</taxon>
        <taxon>Rhabditida</taxon>
        <taxon>Rhabditina</taxon>
        <taxon>Rhabditomorpha</taxon>
        <taxon>Strongyloidea</taxon>
        <taxon>Metastrongylidae</taxon>
        <taxon>Parelaphostrongylus</taxon>
    </lineage>
</organism>
<dbReference type="Proteomes" id="UP001196413">
    <property type="component" value="Unassembled WGS sequence"/>
</dbReference>
<reference evidence="3" key="1">
    <citation type="submission" date="2021-06" db="EMBL/GenBank/DDBJ databases">
        <title>Parelaphostrongylus tenuis whole genome reference sequence.</title>
        <authorList>
            <person name="Garwood T.J."/>
            <person name="Larsen P.A."/>
            <person name="Fountain-Jones N.M."/>
            <person name="Garbe J.R."/>
            <person name="Macchietto M.G."/>
            <person name="Kania S.A."/>
            <person name="Gerhold R.W."/>
            <person name="Richards J.E."/>
            <person name="Wolf T.M."/>
        </authorList>
    </citation>
    <scope>NUCLEOTIDE SEQUENCE</scope>
    <source>
        <strain evidence="3">MNPRO001-30</strain>
        <tissue evidence="3">Meninges</tissue>
    </source>
</reference>
<gene>
    <name evidence="3" type="ORF">KIN20_007642</name>
</gene>
<accession>A0AAD5QHZ2</accession>
<keyword evidence="1" id="KW-0812">Transmembrane</keyword>
<evidence type="ECO:0000256" key="1">
    <source>
        <dbReference type="SAM" id="Phobius"/>
    </source>
</evidence>
<dbReference type="Pfam" id="PF10328">
    <property type="entry name" value="7TM_GPCR_Srx"/>
    <property type="match status" value="1"/>
</dbReference>
<keyword evidence="1" id="KW-0472">Membrane</keyword>
<dbReference type="EMBL" id="JAHQIW010001107">
    <property type="protein sequence ID" value="KAJ1351567.1"/>
    <property type="molecule type" value="Genomic_DNA"/>
</dbReference>
<keyword evidence="1" id="KW-1133">Transmembrane helix</keyword>
<name>A0AAD5QHZ2_PARTN</name>
<keyword evidence="4" id="KW-1185">Reference proteome</keyword>
<evidence type="ECO:0000313" key="3">
    <source>
        <dbReference type="EMBL" id="KAJ1351567.1"/>
    </source>
</evidence>
<comment type="caution">
    <text evidence="3">The sequence shown here is derived from an EMBL/GenBank/DDBJ whole genome shotgun (WGS) entry which is preliminary data.</text>
</comment>
<feature type="transmembrane region" description="Helical" evidence="1">
    <location>
        <begin position="45"/>
        <end position="65"/>
    </location>
</feature>
<feature type="domain" description="7TM GPCR serpentine receptor class x (Srx)" evidence="2">
    <location>
        <begin position="18"/>
        <end position="101"/>
    </location>
</feature>
<evidence type="ECO:0000313" key="4">
    <source>
        <dbReference type="Proteomes" id="UP001196413"/>
    </source>
</evidence>